<feature type="compositionally biased region" description="Low complexity" evidence="1">
    <location>
        <begin position="183"/>
        <end position="196"/>
    </location>
</feature>
<reference evidence="2" key="1">
    <citation type="submission" date="2021-06" db="EMBL/GenBank/DDBJ databases">
        <authorList>
            <person name="Hodson N. C."/>
            <person name="Mongue J. A."/>
            <person name="Jaron S. K."/>
        </authorList>
    </citation>
    <scope>NUCLEOTIDE SEQUENCE</scope>
</reference>
<feature type="compositionally biased region" description="Low complexity" evidence="1">
    <location>
        <begin position="56"/>
        <end position="65"/>
    </location>
</feature>
<feature type="region of interest" description="Disordered" evidence="1">
    <location>
        <begin position="799"/>
        <end position="818"/>
    </location>
</feature>
<feature type="compositionally biased region" description="Polar residues" evidence="1">
    <location>
        <begin position="545"/>
        <end position="591"/>
    </location>
</feature>
<feature type="region of interest" description="Disordered" evidence="1">
    <location>
        <begin position="669"/>
        <end position="688"/>
    </location>
</feature>
<feature type="compositionally biased region" description="Polar residues" evidence="1">
    <location>
        <begin position="144"/>
        <end position="155"/>
    </location>
</feature>
<feature type="compositionally biased region" description="Pro residues" evidence="1">
    <location>
        <begin position="80"/>
        <end position="90"/>
    </location>
</feature>
<dbReference type="AlphaFoldDB" id="A0A8J2JEK1"/>
<feature type="region of interest" description="Disordered" evidence="1">
    <location>
        <begin position="533"/>
        <end position="591"/>
    </location>
</feature>
<feature type="compositionally biased region" description="Pro residues" evidence="1">
    <location>
        <begin position="159"/>
        <end position="182"/>
    </location>
</feature>
<feature type="compositionally biased region" description="Low complexity" evidence="1">
    <location>
        <begin position="864"/>
        <end position="879"/>
    </location>
</feature>
<gene>
    <name evidence="2" type="ORF">AFUS01_LOCUS4781</name>
</gene>
<feature type="region of interest" description="Disordered" evidence="1">
    <location>
        <begin position="52"/>
        <end position="212"/>
    </location>
</feature>
<feature type="compositionally biased region" description="Polar residues" evidence="1">
    <location>
        <begin position="282"/>
        <end position="309"/>
    </location>
</feature>
<keyword evidence="3" id="KW-1185">Reference proteome</keyword>
<feature type="compositionally biased region" description="Polar residues" evidence="1">
    <location>
        <begin position="99"/>
        <end position="114"/>
    </location>
</feature>
<proteinExistence type="predicted"/>
<evidence type="ECO:0000256" key="1">
    <source>
        <dbReference type="SAM" id="MobiDB-lite"/>
    </source>
</evidence>
<feature type="region of interest" description="Disordered" evidence="1">
    <location>
        <begin position="1"/>
        <end position="39"/>
    </location>
</feature>
<evidence type="ECO:0000313" key="2">
    <source>
        <dbReference type="EMBL" id="CAG7708711.1"/>
    </source>
</evidence>
<name>A0A8J2JEK1_9HEXA</name>
<evidence type="ECO:0000313" key="3">
    <source>
        <dbReference type="Proteomes" id="UP000708208"/>
    </source>
</evidence>
<comment type="caution">
    <text evidence="2">The sequence shown here is derived from an EMBL/GenBank/DDBJ whole genome shotgun (WGS) entry which is preliminary data.</text>
</comment>
<feature type="compositionally biased region" description="Polar residues" evidence="1">
    <location>
        <begin position="362"/>
        <end position="371"/>
    </location>
</feature>
<accession>A0A8J2JEK1</accession>
<feature type="compositionally biased region" description="Low complexity" evidence="1">
    <location>
        <begin position="341"/>
        <end position="361"/>
    </location>
</feature>
<feature type="compositionally biased region" description="Polar residues" evidence="1">
    <location>
        <begin position="397"/>
        <end position="417"/>
    </location>
</feature>
<feature type="region of interest" description="Disordered" evidence="1">
    <location>
        <begin position="249"/>
        <end position="443"/>
    </location>
</feature>
<feature type="compositionally biased region" description="Polar residues" evidence="1">
    <location>
        <begin position="463"/>
        <end position="487"/>
    </location>
</feature>
<feature type="compositionally biased region" description="Basic and acidic residues" evidence="1">
    <location>
        <begin position="115"/>
        <end position="128"/>
    </location>
</feature>
<feature type="compositionally biased region" description="Basic and acidic residues" evidence="1">
    <location>
        <begin position="533"/>
        <end position="544"/>
    </location>
</feature>
<organism evidence="2 3">
    <name type="scientific">Allacma fusca</name>
    <dbReference type="NCBI Taxonomy" id="39272"/>
    <lineage>
        <taxon>Eukaryota</taxon>
        <taxon>Metazoa</taxon>
        <taxon>Ecdysozoa</taxon>
        <taxon>Arthropoda</taxon>
        <taxon>Hexapoda</taxon>
        <taxon>Collembola</taxon>
        <taxon>Symphypleona</taxon>
        <taxon>Sminthuridae</taxon>
        <taxon>Allacma</taxon>
    </lineage>
</organism>
<dbReference type="Proteomes" id="UP000708208">
    <property type="component" value="Unassembled WGS sequence"/>
</dbReference>
<dbReference type="EMBL" id="CAJVCH010030152">
    <property type="protein sequence ID" value="CAG7708711.1"/>
    <property type="molecule type" value="Genomic_DNA"/>
</dbReference>
<feature type="compositionally biased region" description="Basic and acidic residues" evidence="1">
    <location>
        <begin position="418"/>
        <end position="433"/>
    </location>
</feature>
<sequence>MSSPNCLRPAVPPKPEKDKVSLSLSSPRGDPLAVVNPGMKQTVGTQVNIMMMRQPSPASSSSGTSILNKPDDLPRLKKPALPPKPRPPPINSALPKRPSSVQASIQSPPLSSNTELKKQELLKDEATKSEPAPVARIDEFDNLSDLSLSPQSQVTSPVAKPPLRPPPRVFPPSPRSPPPPIPNLNNATHNQNTTHNISSVRGPPPAIPGNLNSQLNKTVFKFPSSANAPLVTTSKIFTPGQIQLRQAKSASLGRSIIPPPVPATGSAKKSSTLSRVSPLDLSWNSNLQNQFKPNPTRTAPVLTGSNNRPVNFPRPITFASESKVSLLPPPPPPRQRKNRLSVSSSGASLTSPTSPGPGFTSQTESNSQNPSKPVYATVDKEKKWAARMQKQQQQEQSHLNNNSEKVSEDSQVQSISQEQDKNSQELIVTKELEDGTMETESVVKSSLTITPSWLGRLIEKEGSGQQPHVNEQGGVTENEHQQPAPSQVLTLSQEVTETLTMEVQNIGELQNSEIQKLSEPQRSNDIRREAQTLTERQSRQDLTLHNKTPVDISTESNEATQFNGEGLQNDNSETSQNLVSENGCTPPKDQSNPVVPNHLCKNESFLFAMQESVLLIPEADRISNASEEVSVSKDLDNNMNGYTEAETLETFVPTEVSTNLKEILRDTTEVNQNHSTEETTSLEGLSSQQLPPLIRQASLASNFETSVDVHLESFNHLSTATFTESDVNVSALRQKYSKQDPNAVLQVADSQLQRFQHLLQDLSNKKVPIEKTDAMGSMLHKEPPNPSEDHLKLILDNSKSVPEHSSQSEDCSESLNKTPINSDRDIVSALLLSKFEKKGFAEDFLTPDISNDEELKRRSWNTYSDASISPSESSSSSCSHIHQSGLKGSQYCHYCRRKQAGSSWADEDESTG</sequence>
<feature type="region of interest" description="Disordered" evidence="1">
    <location>
        <begin position="462"/>
        <end position="487"/>
    </location>
</feature>
<protein>
    <submittedName>
        <fullName evidence="2">Uncharacterized protein</fullName>
    </submittedName>
</protein>
<feature type="region of interest" description="Disordered" evidence="1">
    <location>
        <begin position="864"/>
        <end position="887"/>
    </location>
</feature>